<evidence type="ECO:0000313" key="3">
    <source>
        <dbReference type="EMBL" id="MFC0262794.1"/>
    </source>
</evidence>
<dbReference type="GO" id="GO:0004035">
    <property type="term" value="F:alkaline phosphatase activity"/>
    <property type="evidence" value="ECO:0007669"/>
    <property type="project" value="UniProtKB-EC"/>
</dbReference>
<organism evidence="3 4">
    <name type="scientific">Fontibacter flavus</name>
    <dbReference type="NCBI Taxonomy" id="654838"/>
    <lineage>
        <taxon>Bacteria</taxon>
        <taxon>Pseudomonadati</taxon>
        <taxon>Bacteroidota</taxon>
        <taxon>Cytophagia</taxon>
        <taxon>Cytophagales</taxon>
        <taxon>Cyclobacteriaceae</taxon>
        <taxon>Fontibacter</taxon>
    </lineage>
</organism>
<dbReference type="RefSeq" id="WP_382387247.1">
    <property type="nucleotide sequence ID" value="NZ_JBHLWI010000025.1"/>
</dbReference>
<dbReference type="InterPro" id="IPR018946">
    <property type="entry name" value="PhoD-like_MPP"/>
</dbReference>
<dbReference type="InterPro" id="IPR029052">
    <property type="entry name" value="Metallo-depent_PP-like"/>
</dbReference>
<comment type="caution">
    <text evidence="3">The sequence shown here is derived from an EMBL/GenBank/DDBJ whole genome shotgun (WGS) entry which is preliminary data.</text>
</comment>
<dbReference type="PANTHER" id="PTHR33987">
    <property type="entry name" value="CALCINEURIN-LIKE METALLO-PHOSPHOESTERASE SUPERFAMILY PROTEIN"/>
    <property type="match status" value="1"/>
</dbReference>
<dbReference type="EMBL" id="JBHLWI010000025">
    <property type="protein sequence ID" value="MFC0262794.1"/>
    <property type="molecule type" value="Genomic_DNA"/>
</dbReference>
<sequence>MSKYKLLSGFFLLLTISAFQNTWAQNHSSKKAFVQSIAFGSCNKHDLSQQLWNPINTDKPDVWIWLGDIVYGDTHDMDLLQEKYKLQNEVPEYQKLKANSTVIGIWDDHDYGINDGGKYYSKKEASQQLLLDFLDEPKESPRRNQEGAYSSHSFGTGDNSVKIILLDARYHRDTLKKENGKYIPNMEGTVLGEAQWQWLENELKTSNARITIIASGIQVIPTEHPFEKWENFPQERERLLNLIASSKAKNPVLLSGDRHIAEISLLKDFRFPYGLYEITSSGMTHTWSNYREEYNPYRVGNLIASLHYGNLNFDWENEKMTFYIKGENGQVYLEQVIPIH</sequence>
<feature type="domain" description="PhoD-like phosphatase metallophosphatase" evidence="2">
    <location>
        <begin position="41"/>
        <end position="286"/>
    </location>
</feature>
<dbReference type="PANTHER" id="PTHR33987:SF1">
    <property type="entry name" value="CALCINEURIN-LIKE METALLO-PHOSPHOESTERASE SUPERFAMILY PROTEIN"/>
    <property type="match status" value="1"/>
</dbReference>
<feature type="signal peptide" evidence="1">
    <location>
        <begin position="1"/>
        <end position="24"/>
    </location>
</feature>
<reference evidence="3 4" key="1">
    <citation type="submission" date="2024-09" db="EMBL/GenBank/DDBJ databases">
        <authorList>
            <person name="Sun Q."/>
            <person name="Mori K."/>
        </authorList>
    </citation>
    <scope>NUCLEOTIDE SEQUENCE [LARGE SCALE GENOMIC DNA]</scope>
    <source>
        <strain evidence="3 4">CCM 7650</strain>
    </source>
</reference>
<dbReference type="InterPro" id="IPR038607">
    <property type="entry name" value="PhoD-like_sf"/>
</dbReference>
<dbReference type="CDD" id="cd07389">
    <property type="entry name" value="MPP_PhoD"/>
    <property type="match status" value="1"/>
</dbReference>
<dbReference type="Proteomes" id="UP001589797">
    <property type="component" value="Unassembled WGS sequence"/>
</dbReference>
<feature type="chain" id="PRO_5046633670" evidence="1">
    <location>
        <begin position="25"/>
        <end position="340"/>
    </location>
</feature>
<evidence type="ECO:0000256" key="1">
    <source>
        <dbReference type="SAM" id="SignalP"/>
    </source>
</evidence>
<dbReference type="EC" id="3.1.3.1" evidence="3"/>
<gene>
    <name evidence="3" type="ORF">ACFFIP_08880</name>
</gene>
<dbReference type="Gene3D" id="3.60.21.70">
    <property type="entry name" value="PhoD-like phosphatase"/>
    <property type="match status" value="1"/>
</dbReference>
<evidence type="ECO:0000313" key="4">
    <source>
        <dbReference type="Proteomes" id="UP001589797"/>
    </source>
</evidence>
<protein>
    <submittedName>
        <fullName evidence="3">Alkaline phosphatase D family protein</fullName>
        <ecNumber evidence="3">3.1.3.1</ecNumber>
    </submittedName>
</protein>
<evidence type="ECO:0000259" key="2">
    <source>
        <dbReference type="Pfam" id="PF09423"/>
    </source>
</evidence>
<keyword evidence="4" id="KW-1185">Reference proteome</keyword>
<dbReference type="SUPFAM" id="SSF56300">
    <property type="entry name" value="Metallo-dependent phosphatases"/>
    <property type="match status" value="1"/>
</dbReference>
<dbReference type="Pfam" id="PF09423">
    <property type="entry name" value="PhoD"/>
    <property type="match status" value="1"/>
</dbReference>
<proteinExistence type="predicted"/>
<keyword evidence="1" id="KW-0732">Signal</keyword>
<name>A0ABV6FT60_9BACT</name>
<accession>A0ABV6FT60</accession>
<keyword evidence="3" id="KW-0378">Hydrolase</keyword>